<organism evidence="1">
    <name type="scientific">marine sediment metagenome</name>
    <dbReference type="NCBI Taxonomy" id="412755"/>
    <lineage>
        <taxon>unclassified sequences</taxon>
        <taxon>metagenomes</taxon>
        <taxon>ecological metagenomes</taxon>
    </lineage>
</organism>
<reference evidence="1" key="1">
    <citation type="journal article" date="2015" name="Nature">
        <title>Complex archaea that bridge the gap between prokaryotes and eukaryotes.</title>
        <authorList>
            <person name="Spang A."/>
            <person name="Saw J.H."/>
            <person name="Jorgensen S.L."/>
            <person name="Zaremba-Niedzwiedzka K."/>
            <person name="Martijn J."/>
            <person name="Lind A.E."/>
            <person name="van Eijk R."/>
            <person name="Schleper C."/>
            <person name="Guy L."/>
            <person name="Ettema T.J."/>
        </authorList>
    </citation>
    <scope>NUCLEOTIDE SEQUENCE</scope>
</reference>
<proteinExistence type="predicted"/>
<evidence type="ECO:0000313" key="1">
    <source>
        <dbReference type="EMBL" id="KKN90002.1"/>
    </source>
</evidence>
<accession>A0A0F9UR78</accession>
<name>A0A0F9UR78_9ZZZZ</name>
<gene>
    <name evidence="1" type="ORF">LCGC14_0231140</name>
</gene>
<comment type="caution">
    <text evidence="1">The sequence shown here is derived from an EMBL/GenBank/DDBJ whole genome shotgun (WGS) entry which is preliminary data.</text>
</comment>
<dbReference type="EMBL" id="LAZR01000113">
    <property type="protein sequence ID" value="KKN90002.1"/>
    <property type="molecule type" value="Genomic_DNA"/>
</dbReference>
<sequence>MTDIATKLKSATEGNRRLSDEVLLACGWKLIPDPGGFLPWPKWFTPEGEYRGDNVTQGEEERRPNVTCSLDAMMTLYEKDRQRDILEWACKEAARNSRYDIQAVIIYGCIAAIKAREQTSPSDSQSS</sequence>
<protein>
    <submittedName>
        <fullName evidence="1">Uncharacterized protein</fullName>
    </submittedName>
</protein>
<dbReference type="AlphaFoldDB" id="A0A0F9UR78"/>